<evidence type="ECO:0000256" key="4">
    <source>
        <dbReference type="ARBA" id="ARBA00022898"/>
    </source>
</evidence>
<keyword evidence="4 7" id="KW-0663">Pyridoxal phosphate</keyword>
<evidence type="ECO:0000256" key="5">
    <source>
        <dbReference type="ARBA" id="ARBA00038398"/>
    </source>
</evidence>
<dbReference type="EMBL" id="JAAGMS010000255">
    <property type="protein sequence ID" value="NEC00789.1"/>
    <property type="molecule type" value="Genomic_DNA"/>
</dbReference>
<dbReference type="PANTHER" id="PTHR30244">
    <property type="entry name" value="TRANSAMINASE"/>
    <property type="match status" value="1"/>
</dbReference>
<comment type="caution">
    <text evidence="8">The sequence shown here is derived from an EMBL/GenBank/DDBJ whole genome shotgun (WGS) entry which is preliminary data.</text>
</comment>
<reference evidence="8 9" key="1">
    <citation type="submission" date="2020-01" db="EMBL/GenBank/DDBJ databases">
        <title>Insect and environment-associated Actinomycetes.</title>
        <authorList>
            <person name="Currrie C."/>
            <person name="Chevrette M."/>
            <person name="Carlson C."/>
            <person name="Stubbendieck R."/>
            <person name="Wendt-Pienkowski E."/>
        </authorList>
    </citation>
    <scope>NUCLEOTIDE SEQUENCE [LARGE SCALE GENOMIC DNA]</scope>
    <source>
        <strain evidence="8 9">SID7903</strain>
    </source>
</reference>
<feature type="modified residue" description="N6-(pyridoxal phosphate)lysine" evidence="7">
    <location>
        <position position="210"/>
    </location>
</feature>
<dbReference type="GO" id="GO:0008483">
    <property type="term" value="F:transaminase activity"/>
    <property type="evidence" value="ECO:0007669"/>
    <property type="project" value="UniProtKB-KW"/>
</dbReference>
<dbReference type="AlphaFoldDB" id="A0A7K3RF27"/>
<evidence type="ECO:0000256" key="7">
    <source>
        <dbReference type="PIRSR" id="PIRSR000390-2"/>
    </source>
</evidence>
<evidence type="ECO:0000256" key="2">
    <source>
        <dbReference type="ARBA" id="ARBA00022576"/>
    </source>
</evidence>
<accession>A0A7K3RF27</accession>
<dbReference type="Gene3D" id="3.90.1150.10">
    <property type="entry name" value="Aspartate Aminotransferase, domain 1"/>
    <property type="match status" value="1"/>
</dbReference>
<sequence>MPTNRSTVPHTTAALSIPFEPAQGGWYTGAEHDAIRMVVSGSESWRTGWRGAEYVTSFEDAFAQYTGASHALAFNSGGTAMEMVLRALELKPGDEVISCAINFVGPHIAVIGQGGRLVLAEPDPITLNLDLADTEKRLGPQTRAILVTHWNGASADIGRFVELAARHPHPVHGPPVVIVDAARACGGRTPSGARVGAEGWATVFSFESKKLMTTFGQGGMVTTDDHVLAERLRGLRTYGGRAGWGTNQLLTKAQAAVGLIQLARLDEMNAARITRAHERTVALADIAELTLPPMLDEGLHLYYRHNLLVPEAWAGRGRDELMDALADRYGVGSIVSDPVTYLGHDLIRAHTAGQHCPRAEQFAARLLCPCLHPQMTEDEEARVRDAIHRATADVAQLHPSTVTAKENG</sequence>
<keyword evidence="2 8" id="KW-0032">Aminotransferase</keyword>
<evidence type="ECO:0000256" key="6">
    <source>
        <dbReference type="PIRSR" id="PIRSR000390-1"/>
    </source>
</evidence>
<feature type="active site" description="Proton acceptor" evidence="6">
    <location>
        <position position="210"/>
    </location>
</feature>
<dbReference type="Pfam" id="PF01041">
    <property type="entry name" value="DegT_DnrJ_EryC1"/>
    <property type="match status" value="1"/>
</dbReference>
<dbReference type="SUPFAM" id="SSF53383">
    <property type="entry name" value="PLP-dependent transferases"/>
    <property type="match status" value="1"/>
</dbReference>
<comment type="similarity">
    <text evidence="5">Belongs to the DegT/DnrJ/EryC1 family. L-glutamine:2-deoxy-scyllo-inosose/scyllo-inosose aminotransferase subfamily.</text>
</comment>
<dbReference type="InterPro" id="IPR015424">
    <property type="entry name" value="PyrdxlP-dep_Trfase"/>
</dbReference>
<protein>
    <submittedName>
        <fullName evidence="8">Aminotransferase class V-fold PLP-dependent enzyme</fullName>
    </submittedName>
</protein>
<dbReference type="PANTHER" id="PTHR30244:SF34">
    <property type="entry name" value="DTDP-4-AMINO-4,6-DIDEOXYGALACTOSE TRANSAMINASE"/>
    <property type="match status" value="1"/>
</dbReference>
<gene>
    <name evidence="8" type="ORF">G3I58_22810</name>
</gene>
<dbReference type="PIRSF" id="PIRSF000390">
    <property type="entry name" value="PLP_StrS"/>
    <property type="match status" value="1"/>
</dbReference>
<dbReference type="InterPro" id="IPR000653">
    <property type="entry name" value="DegT/StrS_aminotransferase"/>
</dbReference>
<organism evidence="8 9">
    <name type="scientific">Streptomyces anulatus</name>
    <name type="common">Streptomyces chrysomallus</name>
    <dbReference type="NCBI Taxonomy" id="1892"/>
    <lineage>
        <taxon>Bacteria</taxon>
        <taxon>Bacillati</taxon>
        <taxon>Actinomycetota</taxon>
        <taxon>Actinomycetes</taxon>
        <taxon>Kitasatosporales</taxon>
        <taxon>Streptomycetaceae</taxon>
        <taxon>Streptomyces</taxon>
    </lineage>
</organism>
<dbReference type="Proteomes" id="UP000470951">
    <property type="component" value="Unassembled WGS sequence"/>
</dbReference>
<evidence type="ECO:0000313" key="8">
    <source>
        <dbReference type="EMBL" id="NEC00789.1"/>
    </source>
</evidence>
<evidence type="ECO:0000256" key="1">
    <source>
        <dbReference type="ARBA" id="ARBA00001933"/>
    </source>
</evidence>
<dbReference type="InterPro" id="IPR015422">
    <property type="entry name" value="PyrdxlP-dep_Trfase_small"/>
</dbReference>
<name>A0A7K3RF27_STRAQ</name>
<dbReference type="GO" id="GO:0030170">
    <property type="term" value="F:pyridoxal phosphate binding"/>
    <property type="evidence" value="ECO:0007669"/>
    <property type="project" value="TreeGrafter"/>
</dbReference>
<dbReference type="InterPro" id="IPR015421">
    <property type="entry name" value="PyrdxlP-dep_Trfase_major"/>
</dbReference>
<dbReference type="Gene3D" id="3.40.640.10">
    <property type="entry name" value="Type I PLP-dependent aspartate aminotransferase-like (Major domain)"/>
    <property type="match status" value="1"/>
</dbReference>
<evidence type="ECO:0000313" key="9">
    <source>
        <dbReference type="Proteomes" id="UP000470951"/>
    </source>
</evidence>
<keyword evidence="3 8" id="KW-0808">Transferase</keyword>
<dbReference type="GO" id="GO:0000271">
    <property type="term" value="P:polysaccharide biosynthetic process"/>
    <property type="evidence" value="ECO:0007669"/>
    <property type="project" value="TreeGrafter"/>
</dbReference>
<dbReference type="RefSeq" id="WP_164218808.1">
    <property type="nucleotide sequence ID" value="NZ_JAAGLK010000271.1"/>
</dbReference>
<comment type="cofactor">
    <cofactor evidence="1">
        <name>pyridoxal 5'-phosphate</name>
        <dbReference type="ChEBI" id="CHEBI:597326"/>
    </cofactor>
</comment>
<proteinExistence type="inferred from homology"/>
<evidence type="ECO:0000256" key="3">
    <source>
        <dbReference type="ARBA" id="ARBA00022679"/>
    </source>
</evidence>